<evidence type="ECO:0000313" key="2">
    <source>
        <dbReference type="EMBL" id="KXN67100.1"/>
    </source>
</evidence>
<proteinExistence type="predicted"/>
<feature type="region of interest" description="Disordered" evidence="1">
    <location>
        <begin position="14"/>
        <end position="37"/>
    </location>
</feature>
<gene>
    <name evidence="2" type="ORF">CONCODRAFT_80278</name>
</gene>
<evidence type="ECO:0000313" key="3">
    <source>
        <dbReference type="Proteomes" id="UP000070444"/>
    </source>
</evidence>
<organism evidence="2 3">
    <name type="scientific">Conidiobolus coronatus (strain ATCC 28846 / CBS 209.66 / NRRL 28638)</name>
    <name type="common">Delacroixia coronata</name>
    <dbReference type="NCBI Taxonomy" id="796925"/>
    <lineage>
        <taxon>Eukaryota</taxon>
        <taxon>Fungi</taxon>
        <taxon>Fungi incertae sedis</taxon>
        <taxon>Zoopagomycota</taxon>
        <taxon>Entomophthoromycotina</taxon>
        <taxon>Entomophthoromycetes</taxon>
        <taxon>Entomophthorales</taxon>
        <taxon>Ancylistaceae</taxon>
        <taxon>Conidiobolus</taxon>
    </lineage>
</organism>
<sequence length="251" mass="28390">MSVQLFTPSQINLNEGCSSNRSSTTLNHSKHSPLPLPQRRYSIASTYASVRRRGSVAGHPSEMKGGAMMKGKITMFEYIKRHLKLIKFSLNQQASSNNGSNSTADSRSFWRCHNKFKNLILRKKMSKTSINSTLVDETSNPAETPTLQSIPTPTVEKLNLDIEQGHSRPRCFSMDVAHERQTIRFSTNGVSYSMDCGRSNVDWHQAKRCLKRGVRDFDRVISEGFPELDAEESGGREYTLRFTLTPEIVRE</sequence>
<name>A0A137NW93_CONC2</name>
<dbReference type="EMBL" id="KQ964660">
    <property type="protein sequence ID" value="KXN67100.1"/>
    <property type="molecule type" value="Genomic_DNA"/>
</dbReference>
<evidence type="ECO:0000256" key="1">
    <source>
        <dbReference type="SAM" id="MobiDB-lite"/>
    </source>
</evidence>
<feature type="compositionally biased region" description="Polar residues" evidence="1">
    <location>
        <begin position="14"/>
        <end position="27"/>
    </location>
</feature>
<dbReference type="Proteomes" id="UP000070444">
    <property type="component" value="Unassembled WGS sequence"/>
</dbReference>
<keyword evidence="3" id="KW-1185">Reference proteome</keyword>
<accession>A0A137NW93</accession>
<reference evidence="2 3" key="1">
    <citation type="journal article" date="2015" name="Genome Biol. Evol.">
        <title>Phylogenomic analyses indicate that early fungi evolved digesting cell walls of algal ancestors of land plants.</title>
        <authorList>
            <person name="Chang Y."/>
            <person name="Wang S."/>
            <person name="Sekimoto S."/>
            <person name="Aerts A.L."/>
            <person name="Choi C."/>
            <person name="Clum A."/>
            <person name="LaButti K.M."/>
            <person name="Lindquist E.A."/>
            <person name="Yee Ngan C."/>
            <person name="Ohm R.A."/>
            <person name="Salamov A.A."/>
            <person name="Grigoriev I.V."/>
            <person name="Spatafora J.W."/>
            <person name="Berbee M.L."/>
        </authorList>
    </citation>
    <scope>NUCLEOTIDE SEQUENCE [LARGE SCALE GENOMIC DNA]</scope>
    <source>
        <strain evidence="2 3">NRRL 28638</strain>
    </source>
</reference>
<dbReference type="AlphaFoldDB" id="A0A137NW93"/>
<protein>
    <submittedName>
        <fullName evidence="2">Uncharacterized protein</fullName>
    </submittedName>
</protein>